<evidence type="ECO:0000313" key="3">
    <source>
        <dbReference type="Proteomes" id="UP001555786"/>
    </source>
</evidence>
<protein>
    <submittedName>
        <fullName evidence="2">Uncharacterized protein</fullName>
    </submittedName>
</protein>
<feature type="region of interest" description="Disordered" evidence="1">
    <location>
        <begin position="83"/>
        <end position="109"/>
    </location>
</feature>
<organism evidence="2 3">
    <name type="scientific">Labrys neptuniae</name>
    <dbReference type="NCBI Taxonomy" id="376174"/>
    <lineage>
        <taxon>Bacteria</taxon>
        <taxon>Pseudomonadati</taxon>
        <taxon>Pseudomonadota</taxon>
        <taxon>Alphaproteobacteria</taxon>
        <taxon>Hyphomicrobiales</taxon>
        <taxon>Xanthobacteraceae</taxon>
        <taxon>Labrys</taxon>
    </lineage>
</organism>
<proteinExistence type="predicted"/>
<sequence length="109" mass="11422">MMKILKRFPEKLIDLSIKKARQNNKLEKKSDSRKSRFALSATLALTAAAALTSCSAGVGVGSATYSADERGSTYCSRSVGASIEAPDASGSGVHRQRGCVTRPADGGED</sequence>
<accession>A0ABV3PI90</accession>
<dbReference type="Proteomes" id="UP001555786">
    <property type="component" value="Unassembled WGS sequence"/>
</dbReference>
<dbReference type="EMBL" id="JBFNQD010000001">
    <property type="protein sequence ID" value="MEW9305340.1"/>
    <property type="molecule type" value="Genomic_DNA"/>
</dbReference>
<evidence type="ECO:0000256" key="1">
    <source>
        <dbReference type="SAM" id="MobiDB-lite"/>
    </source>
</evidence>
<name>A0ABV3PI90_9HYPH</name>
<evidence type="ECO:0000313" key="2">
    <source>
        <dbReference type="EMBL" id="MEW9305340.1"/>
    </source>
</evidence>
<keyword evidence="3" id="KW-1185">Reference proteome</keyword>
<dbReference type="RefSeq" id="WP_367623402.1">
    <property type="nucleotide sequence ID" value="NZ_JBFNQD010000001.1"/>
</dbReference>
<gene>
    <name evidence="2" type="ORF">ABXS05_07320</name>
</gene>
<comment type="caution">
    <text evidence="2">The sequence shown here is derived from an EMBL/GenBank/DDBJ whole genome shotgun (WGS) entry which is preliminary data.</text>
</comment>
<reference evidence="2 3" key="1">
    <citation type="submission" date="2024-07" db="EMBL/GenBank/DDBJ databases">
        <title>Description of Labrys sedimenti sp. nov., isolated from a diclofenac-degrading enrichment culture.</title>
        <authorList>
            <person name="Tancsics A."/>
            <person name="Csepanyi A."/>
        </authorList>
    </citation>
    <scope>NUCLEOTIDE SEQUENCE [LARGE SCALE GENOMIC DNA]</scope>
    <source>
        <strain evidence="2 3">LMG 23578</strain>
    </source>
</reference>